<gene>
    <name evidence="5" type="ORF">NCTC13163_02196</name>
</gene>
<dbReference type="OrthoDB" id="9780884at2"/>
<dbReference type="GO" id="GO:0008758">
    <property type="term" value="F:UDP-2,3-diacylglucosamine hydrolase activity"/>
    <property type="evidence" value="ECO:0007669"/>
    <property type="project" value="TreeGrafter"/>
</dbReference>
<dbReference type="STRING" id="1397694.GCA_000702585_02684"/>
<accession>A0A377FVP2</accession>
<dbReference type="Gene3D" id="3.60.21.10">
    <property type="match status" value="1"/>
</dbReference>
<dbReference type="RefSeq" id="WP_029335705.1">
    <property type="nucleotide sequence ID" value="NZ_UGGP01000001.1"/>
</dbReference>
<dbReference type="EMBL" id="UGGP01000001">
    <property type="protein sequence ID" value="STO08818.1"/>
    <property type="molecule type" value="Genomic_DNA"/>
</dbReference>
<evidence type="ECO:0000256" key="2">
    <source>
        <dbReference type="ARBA" id="ARBA00022801"/>
    </source>
</evidence>
<organism evidence="5 6">
    <name type="scientific">Exiguobacterium aurantiacum</name>
    <dbReference type="NCBI Taxonomy" id="33987"/>
    <lineage>
        <taxon>Bacteria</taxon>
        <taxon>Bacillati</taxon>
        <taxon>Bacillota</taxon>
        <taxon>Bacilli</taxon>
        <taxon>Bacillales</taxon>
        <taxon>Bacillales Family XII. Incertae Sedis</taxon>
        <taxon>Exiguobacterium</taxon>
    </lineage>
</organism>
<evidence type="ECO:0000313" key="6">
    <source>
        <dbReference type="Proteomes" id="UP000254060"/>
    </source>
</evidence>
<dbReference type="AlphaFoldDB" id="A0A377FVP2"/>
<proteinExistence type="predicted"/>
<reference evidence="5 6" key="1">
    <citation type="submission" date="2018-06" db="EMBL/GenBank/DDBJ databases">
        <authorList>
            <consortium name="Pathogen Informatics"/>
            <person name="Doyle S."/>
        </authorList>
    </citation>
    <scope>NUCLEOTIDE SEQUENCE [LARGE SCALE GENOMIC DNA]</scope>
    <source>
        <strain evidence="5 6">NCTC13163</strain>
    </source>
</reference>
<keyword evidence="3" id="KW-1133">Transmembrane helix</keyword>
<dbReference type="PANTHER" id="PTHR31302:SF31">
    <property type="entry name" value="PHOSPHODIESTERASE YAEI"/>
    <property type="match status" value="1"/>
</dbReference>
<dbReference type="InterPro" id="IPR004843">
    <property type="entry name" value="Calcineurin-like_PHP"/>
</dbReference>
<dbReference type="EC" id="3.1.-.-" evidence="5"/>
<keyword evidence="3" id="KW-0812">Transmembrane</keyword>
<dbReference type="GO" id="GO:0016020">
    <property type="term" value="C:membrane"/>
    <property type="evidence" value="ECO:0007669"/>
    <property type="project" value="GOC"/>
</dbReference>
<dbReference type="InterPro" id="IPR051158">
    <property type="entry name" value="Metallophosphoesterase_sf"/>
</dbReference>
<dbReference type="PANTHER" id="PTHR31302">
    <property type="entry name" value="TRANSMEMBRANE PROTEIN WITH METALLOPHOSPHOESTERASE DOMAIN-RELATED"/>
    <property type="match status" value="1"/>
</dbReference>
<dbReference type="InterPro" id="IPR029052">
    <property type="entry name" value="Metallo-depent_PP-like"/>
</dbReference>
<evidence type="ECO:0000259" key="4">
    <source>
        <dbReference type="Pfam" id="PF00149"/>
    </source>
</evidence>
<dbReference type="GO" id="GO:0009245">
    <property type="term" value="P:lipid A biosynthetic process"/>
    <property type="evidence" value="ECO:0007669"/>
    <property type="project" value="TreeGrafter"/>
</dbReference>
<keyword evidence="3" id="KW-0472">Membrane</keyword>
<dbReference type="Pfam" id="PF00149">
    <property type="entry name" value="Metallophos"/>
    <property type="match status" value="1"/>
</dbReference>
<evidence type="ECO:0000256" key="1">
    <source>
        <dbReference type="ARBA" id="ARBA00022723"/>
    </source>
</evidence>
<dbReference type="Proteomes" id="UP000254060">
    <property type="component" value="Unassembled WGS sequence"/>
</dbReference>
<feature type="transmembrane region" description="Helical" evidence="3">
    <location>
        <begin position="7"/>
        <end position="26"/>
    </location>
</feature>
<dbReference type="SUPFAM" id="SSF56300">
    <property type="entry name" value="Metallo-dependent phosphatases"/>
    <property type="match status" value="1"/>
</dbReference>
<keyword evidence="1" id="KW-0479">Metal-binding</keyword>
<name>A0A377FVP2_9BACL</name>
<evidence type="ECO:0000313" key="5">
    <source>
        <dbReference type="EMBL" id="STO08818.1"/>
    </source>
</evidence>
<feature type="domain" description="Calcineurin-like phosphoesterase" evidence="4">
    <location>
        <begin position="44"/>
        <end position="216"/>
    </location>
</feature>
<dbReference type="CDD" id="cd07385">
    <property type="entry name" value="MPP_YkuE_C"/>
    <property type="match status" value="1"/>
</dbReference>
<protein>
    <submittedName>
        <fullName evidence="5">Uncharacterized metallophosphoesterase Cj0846</fullName>
        <ecNumber evidence="5">3.1.-.-</ecNumber>
    </submittedName>
</protein>
<keyword evidence="2 5" id="KW-0378">Hydrolase</keyword>
<evidence type="ECO:0000256" key="3">
    <source>
        <dbReference type="SAM" id="Phobius"/>
    </source>
</evidence>
<sequence>MFEQKRKYIILIIVASFLAAAFYNGLVVRTYDVSTDKLEAGQSLRIVLLSDLHGYSYGKEQSALIDKVKEQEPDLIALPGDMLDRNRPPDAAFDLIKGLEGYVPIYFVTGNHEIDESDDYVRHDVKNVFRSHGVIVLENEAETVTINGIDLIIGGAEDPLRTYAEDLYGSWEQDVLTALADVDTDETFSLLLSHRAEQVEIYAALPFDLVLSGHAHGGQVRIPYLMNGLYAPDQGFFPKYAGGLYEHETFDHVIGRGFNYRISVPRIFNPPEIVVIDVIGTGTPP</sequence>
<dbReference type="GO" id="GO:0046872">
    <property type="term" value="F:metal ion binding"/>
    <property type="evidence" value="ECO:0007669"/>
    <property type="project" value="UniProtKB-KW"/>
</dbReference>